<dbReference type="InterPro" id="IPR018062">
    <property type="entry name" value="HTH_AraC-typ_CS"/>
</dbReference>
<dbReference type="Proteomes" id="UP001183414">
    <property type="component" value="Unassembled WGS sequence"/>
</dbReference>
<evidence type="ECO:0000256" key="3">
    <source>
        <dbReference type="ARBA" id="ARBA00023163"/>
    </source>
</evidence>
<evidence type="ECO:0000259" key="5">
    <source>
        <dbReference type="PROSITE" id="PS01124"/>
    </source>
</evidence>
<feature type="region of interest" description="Disordered" evidence="4">
    <location>
        <begin position="309"/>
        <end position="334"/>
    </location>
</feature>
<dbReference type="Pfam" id="PF12833">
    <property type="entry name" value="HTH_18"/>
    <property type="match status" value="1"/>
</dbReference>
<keyword evidence="3" id="KW-0804">Transcription</keyword>
<dbReference type="Gene3D" id="1.10.10.60">
    <property type="entry name" value="Homeodomain-like"/>
    <property type="match status" value="1"/>
</dbReference>
<feature type="domain" description="HTH araC/xylS-type" evidence="5">
    <location>
        <begin position="215"/>
        <end position="316"/>
    </location>
</feature>
<feature type="compositionally biased region" description="Low complexity" evidence="4">
    <location>
        <begin position="320"/>
        <end position="334"/>
    </location>
</feature>
<dbReference type="InterPro" id="IPR009057">
    <property type="entry name" value="Homeodomain-like_sf"/>
</dbReference>
<gene>
    <name evidence="6" type="ORF">RM572_09090</name>
</gene>
<keyword evidence="1" id="KW-0805">Transcription regulation</keyword>
<dbReference type="InterPro" id="IPR035418">
    <property type="entry name" value="AraC-bd_2"/>
</dbReference>
<keyword evidence="7" id="KW-1185">Reference proteome</keyword>
<evidence type="ECO:0000313" key="6">
    <source>
        <dbReference type="EMBL" id="MDT0378926.1"/>
    </source>
</evidence>
<name>A0ABU2NPL7_9ACTN</name>
<dbReference type="InterPro" id="IPR018060">
    <property type="entry name" value="HTH_AraC"/>
</dbReference>
<comment type="caution">
    <text evidence="6">The sequence shown here is derived from an EMBL/GenBank/DDBJ whole genome shotgun (WGS) entry which is preliminary data.</text>
</comment>
<dbReference type="InterPro" id="IPR050204">
    <property type="entry name" value="AraC_XylS_family_regulators"/>
</dbReference>
<dbReference type="EMBL" id="JAVREQ010000006">
    <property type="protein sequence ID" value="MDT0378926.1"/>
    <property type="molecule type" value="Genomic_DNA"/>
</dbReference>
<dbReference type="SMART" id="SM00342">
    <property type="entry name" value="HTH_ARAC"/>
    <property type="match status" value="1"/>
</dbReference>
<dbReference type="PROSITE" id="PS01124">
    <property type="entry name" value="HTH_ARAC_FAMILY_2"/>
    <property type="match status" value="1"/>
</dbReference>
<proteinExistence type="predicted"/>
<dbReference type="SUPFAM" id="SSF46689">
    <property type="entry name" value="Homeodomain-like"/>
    <property type="match status" value="1"/>
</dbReference>
<reference evidence="7" key="1">
    <citation type="submission" date="2023-07" db="EMBL/GenBank/DDBJ databases">
        <title>30 novel species of actinomycetes from the DSMZ collection.</title>
        <authorList>
            <person name="Nouioui I."/>
        </authorList>
    </citation>
    <scope>NUCLEOTIDE SEQUENCE [LARGE SCALE GENOMIC DNA]</scope>
    <source>
        <strain evidence="7">DSM 42041</strain>
    </source>
</reference>
<evidence type="ECO:0000256" key="4">
    <source>
        <dbReference type="SAM" id="MobiDB-lite"/>
    </source>
</evidence>
<dbReference type="Pfam" id="PF14525">
    <property type="entry name" value="AraC_binding_2"/>
    <property type="match status" value="1"/>
</dbReference>
<accession>A0ABU2NPL7</accession>
<evidence type="ECO:0000256" key="2">
    <source>
        <dbReference type="ARBA" id="ARBA00023125"/>
    </source>
</evidence>
<organism evidence="6 7">
    <name type="scientific">Streptomyces hazeniae</name>
    <dbReference type="NCBI Taxonomy" id="3075538"/>
    <lineage>
        <taxon>Bacteria</taxon>
        <taxon>Bacillati</taxon>
        <taxon>Actinomycetota</taxon>
        <taxon>Actinomycetes</taxon>
        <taxon>Kitasatosporales</taxon>
        <taxon>Streptomycetaceae</taxon>
        <taxon>Streptomyces</taxon>
    </lineage>
</organism>
<dbReference type="PROSITE" id="PS00041">
    <property type="entry name" value="HTH_ARAC_FAMILY_1"/>
    <property type="match status" value="1"/>
</dbReference>
<dbReference type="PANTHER" id="PTHR46796">
    <property type="entry name" value="HTH-TYPE TRANSCRIPTIONAL ACTIVATOR RHAS-RELATED"/>
    <property type="match status" value="1"/>
</dbReference>
<evidence type="ECO:0000313" key="7">
    <source>
        <dbReference type="Proteomes" id="UP001183414"/>
    </source>
</evidence>
<keyword evidence="2" id="KW-0238">DNA-binding</keyword>
<evidence type="ECO:0000256" key="1">
    <source>
        <dbReference type="ARBA" id="ARBA00023015"/>
    </source>
</evidence>
<protein>
    <submittedName>
        <fullName evidence="6">Helix-turn-helix domain-containing protein</fullName>
    </submittedName>
</protein>
<dbReference type="PANTHER" id="PTHR46796:SF6">
    <property type="entry name" value="ARAC SUBFAMILY"/>
    <property type="match status" value="1"/>
</dbReference>
<dbReference type="RefSeq" id="WP_311672756.1">
    <property type="nucleotide sequence ID" value="NZ_JAVREQ010000006.1"/>
</dbReference>
<sequence>MLLIDTRQIPAHRRIRAVDRALAQVVGAPCAVTHDVPEGAAVHARIEYWRLGPVTLLSTVASGLRMRRGRHRRREDGTSGVLLMQSTRGSGRFAQHGRRQPLTDGALVLDDLAAPSELTWHGEGAGRALLVDRETLGLPSETVRSGGGALRDSPLHDLVGHHLAEMSREAGGIADDPGRAAVGAATAELLRALIASAAGRSAPPDPETPGAPRIEDVLDYTRAHLTDRELSPGRIADAHHVSVRHLYRLCHEAGVSLEQWIIARRLDGASLALAVPPGSSRTIASVAAAWGFTDPSHFARRFRAAHGVAPREWQRRHRSASPAGPVGAAGVDGG</sequence>